<dbReference type="Proteomes" id="UP000066014">
    <property type="component" value="Chromosome"/>
</dbReference>
<dbReference type="InterPro" id="IPR052163">
    <property type="entry name" value="DGC-Regulatory_Protein"/>
</dbReference>
<keyword evidence="1" id="KW-0175">Coiled coil</keyword>
<evidence type="ECO:0000259" key="3">
    <source>
        <dbReference type="PROSITE" id="PS50112"/>
    </source>
</evidence>
<feature type="transmembrane region" description="Helical" evidence="2">
    <location>
        <begin position="14"/>
        <end position="34"/>
    </location>
</feature>
<dbReference type="InterPro" id="IPR000160">
    <property type="entry name" value="GGDEF_dom"/>
</dbReference>
<dbReference type="InterPro" id="IPR000700">
    <property type="entry name" value="PAS-assoc_C"/>
</dbReference>
<proteinExistence type="predicted"/>
<evidence type="ECO:0000259" key="4">
    <source>
        <dbReference type="PROSITE" id="PS50113"/>
    </source>
</evidence>
<keyword evidence="2" id="KW-1133">Transmembrane helix</keyword>
<dbReference type="NCBIfam" id="TIGR00229">
    <property type="entry name" value="sensory_box"/>
    <property type="match status" value="1"/>
</dbReference>
<dbReference type="SMART" id="SM00091">
    <property type="entry name" value="PAS"/>
    <property type="match status" value="2"/>
</dbReference>
<dbReference type="Gene3D" id="3.30.450.20">
    <property type="entry name" value="PAS domain"/>
    <property type="match status" value="2"/>
</dbReference>
<dbReference type="KEGG" id="cbab:SMCB_2083"/>
<organism evidence="6 7">
    <name type="scientific">Serpentinimonas maccroryi</name>
    <dbReference type="NCBI Taxonomy" id="1458426"/>
    <lineage>
        <taxon>Bacteria</taxon>
        <taxon>Pseudomonadati</taxon>
        <taxon>Pseudomonadota</taxon>
        <taxon>Betaproteobacteria</taxon>
        <taxon>Burkholderiales</taxon>
        <taxon>Comamonadaceae</taxon>
        <taxon>Serpentinimonas</taxon>
    </lineage>
</organism>
<feature type="transmembrane region" description="Helical" evidence="2">
    <location>
        <begin position="49"/>
        <end position="68"/>
    </location>
</feature>
<feature type="transmembrane region" description="Helical" evidence="2">
    <location>
        <begin position="111"/>
        <end position="132"/>
    </location>
</feature>
<dbReference type="InterPro" id="IPR000014">
    <property type="entry name" value="PAS"/>
</dbReference>
<feature type="coiled-coil region" evidence="1">
    <location>
        <begin position="284"/>
        <end position="332"/>
    </location>
</feature>
<dbReference type="AlphaFoldDB" id="A0A060NP48"/>
<dbReference type="FunFam" id="3.30.70.270:FF:000001">
    <property type="entry name" value="Diguanylate cyclase domain protein"/>
    <property type="match status" value="1"/>
</dbReference>
<dbReference type="PROSITE" id="PS50113">
    <property type="entry name" value="PAC"/>
    <property type="match status" value="1"/>
</dbReference>
<evidence type="ECO:0000313" key="7">
    <source>
        <dbReference type="Proteomes" id="UP000066014"/>
    </source>
</evidence>
<keyword evidence="2" id="KW-0812">Transmembrane</keyword>
<name>A0A060NP48_9BURK</name>
<evidence type="ECO:0000256" key="1">
    <source>
        <dbReference type="SAM" id="Coils"/>
    </source>
</evidence>
<evidence type="ECO:0000313" key="6">
    <source>
        <dbReference type="EMBL" id="BAO84311.1"/>
    </source>
</evidence>
<dbReference type="CDD" id="cd01949">
    <property type="entry name" value="GGDEF"/>
    <property type="match status" value="1"/>
</dbReference>
<dbReference type="InterPro" id="IPR033425">
    <property type="entry name" value="MASE3"/>
</dbReference>
<feature type="transmembrane region" description="Helical" evidence="2">
    <location>
        <begin position="80"/>
        <end position="105"/>
    </location>
</feature>
<dbReference type="CDD" id="cd00130">
    <property type="entry name" value="PAS"/>
    <property type="match status" value="1"/>
</dbReference>
<dbReference type="PROSITE" id="PS50112">
    <property type="entry name" value="PAS"/>
    <property type="match status" value="1"/>
</dbReference>
<dbReference type="EMBL" id="AP014569">
    <property type="protein sequence ID" value="BAO84311.1"/>
    <property type="molecule type" value="Genomic_DNA"/>
</dbReference>
<evidence type="ECO:0000259" key="5">
    <source>
        <dbReference type="PROSITE" id="PS50887"/>
    </source>
</evidence>
<keyword evidence="7" id="KW-1185">Reference proteome</keyword>
<dbReference type="InterPro" id="IPR043128">
    <property type="entry name" value="Rev_trsase/Diguanyl_cyclase"/>
</dbReference>
<dbReference type="SUPFAM" id="SSF55785">
    <property type="entry name" value="PYP-like sensor domain (PAS domain)"/>
    <property type="match status" value="2"/>
</dbReference>
<dbReference type="PANTHER" id="PTHR46663:SF3">
    <property type="entry name" value="SLL0267 PROTEIN"/>
    <property type="match status" value="1"/>
</dbReference>
<dbReference type="OrthoDB" id="8929028at2"/>
<feature type="domain" description="GGDEF" evidence="5">
    <location>
        <begin position="606"/>
        <end position="735"/>
    </location>
</feature>
<evidence type="ECO:0000256" key="2">
    <source>
        <dbReference type="SAM" id="Phobius"/>
    </source>
</evidence>
<feature type="transmembrane region" description="Helical" evidence="2">
    <location>
        <begin position="190"/>
        <end position="208"/>
    </location>
</feature>
<feature type="transmembrane region" description="Helical" evidence="2">
    <location>
        <begin position="144"/>
        <end position="170"/>
    </location>
</feature>
<dbReference type="STRING" id="1458426.SMCB_2083"/>
<dbReference type="Pfam" id="PF13426">
    <property type="entry name" value="PAS_9"/>
    <property type="match status" value="1"/>
</dbReference>
<dbReference type="HOGENOM" id="CLU_021242_0_0_4"/>
<gene>
    <name evidence="6" type="ORF">SMCB_2083</name>
</gene>
<keyword evidence="2" id="KW-0472">Membrane</keyword>
<feature type="transmembrane region" description="Helical" evidence="2">
    <location>
        <begin position="220"/>
        <end position="240"/>
    </location>
</feature>
<dbReference type="GO" id="GO:0003824">
    <property type="term" value="F:catalytic activity"/>
    <property type="evidence" value="ECO:0007669"/>
    <property type="project" value="UniProtKB-ARBA"/>
</dbReference>
<dbReference type="Pfam" id="PF00990">
    <property type="entry name" value="GGDEF"/>
    <property type="match status" value="1"/>
</dbReference>
<dbReference type="Pfam" id="PF17159">
    <property type="entry name" value="MASE3"/>
    <property type="match status" value="1"/>
</dbReference>
<dbReference type="SUPFAM" id="SSF55073">
    <property type="entry name" value="Nucleotide cyclase"/>
    <property type="match status" value="1"/>
</dbReference>
<reference evidence="6 7" key="1">
    <citation type="journal article" date="2014" name="Nat. Commun.">
        <title>Physiological and genomic features of highly alkaliphilic hydrogen-utilizing Betaproteobacteria from a continental serpentinizing site.</title>
        <authorList>
            <person name="Suzuki S."/>
            <person name="Kuenen J.G."/>
            <person name="Schipper K."/>
            <person name="van der Velde S."/>
            <person name="Ishii S."/>
            <person name="Wu A."/>
            <person name="Sorokin D.Y."/>
            <person name="Tenney A."/>
            <person name="Meng X.Y."/>
            <person name="Morrill P.L."/>
            <person name="Kamagata Y."/>
            <person name="Muyzer G."/>
            <person name="Nealson K.H."/>
        </authorList>
    </citation>
    <scope>NUCLEOTIDE SEQUENCE [LARGE SCALE GENOMIC DNA]</scope>
    <source>
        <strain evidence="6 7">B1</strain>
    </source>
</reference>
<dbReference type="SMART" id="SM00086">
    <property type="entry name" value="PAC"/>
    <property type="match status" value="2"/>
</dbReference>
<protein>
    <submittedName>
        <fullName evidence="6">PAS/PAC domain protein</fullName>
    </submittedName>
</protein>
<dbReference type="InterPro" id="IPR001610">
    <property type="entry name" value="PAC"/>
</dbReference>
<dbReference type="PANTHER" id="PTHR46663">
    <property type="entry name" value="DIGUANYLATE CYCLASE DGCT-RELATED"/>
    <property type="match status" value="1"/>
</dbReference>
<feature type="domain" description="PAC" evidence="4">
    <location>
        <begin position="522"/>
        <end position="574"/>
    </location>
</feature>
<dbReference type="PROSITE" id="PS50887">
    <property type="entry name" value="GGDEF"/>
    <property type="match status" value="1"/>
</dbReference>
<dbReference type="InterPro" id="IPR035965">
    <property type="entry name" value="PAS-like_dom_sf"/>
</dbReference>
<dbReference type="Gene3D" id="3.30.70.270">
    <property type="match status" value="1"/>
</dbReference>
<dbReference type="InterPro" id="IPR029787">
    <property type="entry name" value="Nucleotide_cyclase"/>
</dbReference>
<feature type="domain" description="PAS" evidence="3">
    <location>
        <begin position="455"/>
        <end position="495"/>
    </location>
</feature>
<dbReference type="Pfam" id="PF08447">
    <property type="entry name" value="PAS_3"/>
    <property type="match status" value="1"/>
</dbReference>
<sequence>MPTIHPSHRSETRAALRALVLLGAACLALFWLPLPQFADWPQFDLKFRLALDMVAVCLAALIFAIVWSAPAGSAPRGAQLLASAFLGVALLDGLHLLFTATVPGYDPANPYALDFSLASRLLAALAMLYAVWQPWSMRPLSRKARWHAATLALASSVAMLGLVLLFGTGLRWPAFIEQGADAIGPAVHQRWVLGLLLVLLVLGALRLLSLLRQPRQFNASGFLGATLALLANSALLLHGTGSTDPYLISGYAFKLLAYGFLYQALFAETVRAPHRALLARTTELEQARAQLAHDHQQLQAASAQMQQEIAERERAQAERATLVHQLSDLAANVPGVLFTYRHDADGRPHCHYLSQRAEAVCGLAREQLQADIAHLMARLRTRDRVQLLRAMAESERQLDPLHTTFRLPHPERGLRWIEVTAQPHHQPDGGVLWHGYAHDVTRTHTDQEWLRLADKVFEASESGIFVTDARRRLAKVNPAFTDITGYAPAEVLGRSPKLLGSGQHDPQFFARMIDTLAHQGRWQGEVWNRRRSGELYAQWLAASCIRNTAGEITHYLAVFTDISGLKAHEQQLDHLANHDMLTGLPNRRLLRDRLQQAIAYSQRNGSGLALAMLDLDGFKPVNDAHGHAVGDKLLAEVALRLRQVVRADETVARLGGDEFVLLFRENHGPLPLERVLQTVQEPMQINGLRLQVGASMGVTRLRADNASVEQMLQEADQAMYRAKGAGRNRCLLFEPVVGLAPCPAPPHTRLDAEDAGSP</sequence>
<dbReference type="NCBIfam" id="TIGR00254">
    <property type="entry name" value="GGDEF"/>
    <property type="match status" value="1"/>
</dbReference>
<dbReference type="RefSeq" id="WP_052468499.1">
    <property type="nucleotide sequence ID" value="NZ_AP014569.1"/>
</dbReference>
<accession>A0A060NP48</accession>
<dbReference type="InterPro" id="IPR013655">
    <property type="entry name" value="PAS_fold_3"/>
</dbReference>
<dbReference type="SMART" id="SM00267">
    <property type="entry name" value="GGDEF"/>
    <property type="match status" value="1"/>
</dbReference>